<comment type="caution">
    <text evidence="1">The sequence shown here is derived from an EMBL/GenBank/DDBJ whole genome shotgun (WGS) entry which is preliminary data.</text>
</comment>
<organism evidence="1 2">
    <name type="scientific">Alicyclobacillus sacchari</name>
    <dbReference type="NCBI Taxonomy" id="392010"/>
    <lineage>
        <taxon>Bacteria</taxon>
        <taxon>Bacillati</taxon>
        <taxon>Bacillota</taxon>
        <taxon>Bacilli</taxon>
        <taxon>Bacillales</taxon>
        <taxon>Alicyclobacillaceae</taxon>
        <taxon>Alicyclobacillus</taxon>
    </lineage>
</organism>
<protein>
    <submittedName>
        <fullName evidence="1">Uncharacterized protein</fullName>
    </submittedName>
</protein>
<name>A0A4R8LQ01_9BACL</name>
<sequence length="97" mass="10793">MGVGLEKPVRTIGVQVHAQVGSRPAYLLSSFCGILRGFAKNRKFFVVHVTELFEMSLSDDIIGQRVVALGRYINTLGESIWIKVNLSEGSVFLTYPY</sequence>
<dbReference type="EMBL" id="SORF01000004">
    <property type="protein sequence ID" value="TDY49554.1"/>
    <property type="molecule type" value="Genomic_DNA"/>
</dbReference>
<accession>A0A4R8LQ01</accession>
<gene>
    <name evidence="1" type="ORF">C7445_10465</name>
</gene>
<evidence type="ECO:0000313" key="1">
    <source>
        <dbReference type="EMBL" id="TDY49554.1"/>
    </source>
</evidence>
<evidence type="ECO:0000313" key="2">
    <source>
        <dbReference type="Proteomes" id="UP000294581"/>
    </source>
</evidence>
<reference evidence="1 2" key="1">
    <citation type="submission" date="2019-03" db="EMBL/GenBank/DDBJ databases">
        <title>Genomic Encyclopedia of Type Strains, Phase IV (KMG-IV): sequencing the most valuable type-strain genomes for metagenomic binning, comparative biology and taxonomic classification.</title>
        <authorList>
            <person name="Goeker M."/>
        </authorList>
    </citation>
    <scope>NUCLEOTIDE SEQUENCE [LARGE SCALE GENOMIC DNA]</scope>
    <source>
        <strain evidence="1 2">DSM 17974</strain>
    </source>
</reference>
<dbReference type="AlphaFoldDB" id="A0A4R8LQ01"/>
<proteinExistence type="predicted"/>
<dbReference type="Proteomes" id="UP000294581">
    <property type="component" value="Unassembled WGS sequence"/>
</dbReference>
<keyword evidence="2" id="KW-1185">Reference proteome</keyword>